<accession>A0A4Z2FC26</accession>
<sequence>MFDDSGWNARKPSRFRTAYCRCPASASSSPRRLSCFRSVSRNLSAAGPAGSQLRLRSRWKCPGM</sequence>
<dbReference type="AlphaFoldDB" id="A0A4Z2FC26"/>
<name>A0A4Z2FC26_9TELE</name>
<comment type="caution">
    <text evidence="1">The sequence shown here is derived from an EMBL/GenBank/DDBJ whole genome shotgun (WGS) entry which is preliminary data.</text>
</comment>
<gene>
    <name evidence="1" type="ORF">EYF80_051109</name>
</gene>
<evidence type="ECO:0000313" key="1">
    <source>
        <dbReference type="EMBL" id="TNN38718.1"/>
    </source>
</evidence>
<protein>
    <submittedName>
        <fullName evidence="1">Uncharacterized protein</fullName>
    </submittedName>
</protein>
<dbReference type="EMBL" id="SRLO01001346">
    <property type="protein sequence ID" value="TNN38718.1"/>
    <property type="molecule type" value="Genomic_DNA"/>
</dbReference>
<proteinExistence type="predicted"/>
<keyword evidence="2" id="KW-1185">Reference proteome</keyword>
<reference evidence="1 2" key="1">
    <citation type="submission" date="2019-03" db="EMBL/GenBank/DDBJ databases">
        <title>First draft genome of Liparis tanakae, snailfish: a comprehensive survey of snailfish specific genes.</title>
        <authorList>
            <person name="Kim W."/>
            <person name="Song I."/>
            <person name="Jeong J.-H."/>
            <person name="Kim D."/>
            <person name="Kim S."/>
            <person name="Ryu S."/>
            <person name="Song J.Y."/>
            <person name="Lee S.K."/>
        </authorList>
    </citation>
    <scope>NUCLEOTIDE SEQUENCE [LARGE SCALE GENOMIC DNA]</scope>
    <source>
        <tissue evidence="1">Muscle</tissue>
    </source>
</reference>
<dbReference type="Proteomes" id="UP000314294">
    <property type="component" value="Unassembled WGS sequence"/>
</dbReference>
<organism evidence="1 2">
    <name type="scientific">Liparis tanakae</name>
    <name type="common">Tanaka's snailfish</name>
    <dbReference type="NCBI Taxonomy" id="230148"/>
    <lineage>
        <taxon>Eukaryota</taxon>
        <taxon>Metazoa</taxon>
        <taxon>Chordata</taxon>
        <taxon>Craniata</taxon>
        <taxon>Vertebrata</taxon>
        <taxon>Euteleostomi</taxon>
        <taxon>Actinopterygii</taxon>
        <taxon>Neopterygii</taxon>
        <taxon>Teleostei</taxon>
        <taxon>Neoteleostei</taxon>
        <taxon>Acanthomorphata</taxon>
        <taxon>Eupercaria</taxon>
        <taxon>Perciformes</taxon>
        <taxon>Cottioidei</taxon>
        <taxon>Cottales</taxon>
        <taxon>Liparidae</taxon>
        <taxon>Liparis</taxon>
    </lineage>
</organism>
<evidence type="ECO:0000313" key="2">
    <source>
        <dbReference type="Proteomes" id="UP000314294"/>
    </source>
</evidence>